<evidence type="ECO:0000313" key="6">
    <source>
        <dbReference type="Proteomes" id="UP000239239"/>
    </source>
</evidence>
<keyword evidence="3" id="KW-0472">Membrane</keyword>
<dbReference type="Proteomes" id="UP000239239">
    <property type="component" value="Unassembled WGS sequence"/>
</dbReference>
<name>A0A133WX58_LEGPN</name>
<evidence type="ECO:0000256" key="2">
    <source>
        <dbReference type="RuleBase" id="RU003750"/>
    </source>
</evidence>
<dbReference type="GO" id="GO:0016020">
    <property type="term" value="C:membrane"/>
    <property type="evidence" value="ECO:0007669"/>
    <property type="project" value="InterPro"/>
</dbReference>
<dbReference type="Gene3D" id="1.20.120.1760">
    <property type="match status" value="1"/>
</dbReference>
<dbReference type="AlphaFoldDB" id="A0A133WX58"/>
<dbReference type="EMBL" id="PQWY01000015">
    <property type="protein sequence ID" value="PPK30098.1"/>
    <property type="molecule type" value="Genomic_DNA"/>
</dbReference>
<dbReference type="Pfam" id="PF01066">
    <property type="entry name" value="CDP-OH_P_transf"/>
    <property type="match status" value="1"/>
</dbReference>
<feature type="transmembrane region" description="Helical" evidence="3">
    <location>
        <begin position="33"/>
        <end position="60"/>
    </location>
</feature>
<dbReference type="GO" id="GO:0008654">
    <property type="term" value="P:phospholipid biosynthetic process"/>
    <property type="evidence" value="ECO:0007669"/>
    <property type="project" value="InterPro"/>
</dbReference>
<evidence type="ECO:0000313" key="4">
    <source>
        <dbReference type="EMBL" id="HAU1880630.1"/>
    </source>
</evidence>
<dbReference type="GeneID" id="57036097"/>
<dbReference type="EMBL" id="DACWHX010000011">
    <property type="protein sequence ID" value="HAU1880630.1"/>
    <property type="molecule type" value="Genomic_DNA"/>
</dbReference>
<keyword evidence="3" id="KW-1133">Transmembrane helix</keyword>
<reference evidence="4" key="1">
    <citation type="journal article" date="2018" name="Genome Biol.">
        <title>SKESA: strategic k-mer extension for scrupulous assemblies.</title>
        <authorList>
            <person name="Souvorov A."/>
            <person name="Agarwala R."/>
            <person name="Lipman D.J."/>
        </authorList>
    </citation>
    <scope>NUCLEOTIDE SEQUENCE</scope>
    <source>
        <strain evidence="4">AZ00058701</strain>
    </source>
</reference>
<feature type="transmembrane region" description="Helical" evidence="3">
    <location>
        <begin position="110"/>
        <end position="133"/>
    </location>
</feature>
<keyword evidence="3" id="KW-0812">Transmembrane</keyword>
<reference evidence="5 6" key="2">
    <citation type="submission" date="2018-02" db="EMBL/GenBank/DDBJ databases">
        <title>Draft genome sequences of four Legionella pneumophila clinical strains isolated in Ontario.</title>
        <authorList>
            <person name="Fortuna A."/>
            <person name="Ramnarine R."/>
            <person name="Li A."/>
            <person name="Frantz C."/>
            <person name="Mallo G."/>
        </authorList>
    </citation>
    <scope>NUCLEOTIDE SEQUENCE [LARGE SCALE GENOMIC DNA]</scope>
    <source>
        <strain evidence="5 6">LG61</strain>
    </source>
</reference>
<comment type="similarity">
    <text evidence="2">Belongs to the CDP-alcohol phosphatidyltransferase class-I family.</text>
</comment>
<dbReference type="PROSITE" id="PS00379">
    <property type="entry name" value="CDP_ALCOHOL_P_TRANSF"/>
    <property type="match status" value="1"/>
</dbReference>
<gene>
    <name evidence="5" type="ORF">C3928_10730</name>
    <name evidence="4" type="ORF">JBJ86_10290</name>
</gene>
<dbReference type="InterPro" id="IPR043130">
    <property type="entry name" value="CDP-OH_PTrfase_TM_dom"/>
</dbReference>
<proteinExistence type="inferred from homology"/>
<comment type="caution">
    <text evidence="5">The sequence shown here is derived from an EMBL/GenBank/DDBJ whole genome shotgun (WGS) entry which is preliminary data.</text>
</comment>
<keyword evidence="1 2" id="KW-0808">Transferase</keyword>
<protein>
    <submittedName>
        <fullName evidence="5">CDP-alcohol phosphatidyltransferase family protein</fullName>
    </submittedName>
</protein>
<reference evidence="4" key="3">
    <citation type="submission" date="2019-10" db="EMBL/GenBank/DDBJ databases">
        <authorList>
            <consortium name="NCBI Pathogen Detection Project"/>
        </authorList>
    </citation>
    <scope>NUCLEOTIDE SEQUENCE</scope>
    <source>
        <strain evidence="4">AZ00058701</strain>
    </source>
</reference>
<organism evidence="5 6">
    <name type="scientific">Legionella pneumophila</name>
    <dbReference type="NCBI Taxonomy" id="446"/>
    <lineage>
        <taxon>Bacteria</taxon>
        <taxon>Pseudomonadati</taxon>
        <taxon>Pseudomonadota</taxon>
        <taxon>Gammaproteobacteria</taxon>
        <taxon>Legionellales</taxon>
        <taxon>Legionellaceae</taxon>
        <taxon>Legionella</taxon>
    </lineage>
</organism>
<evidence type="ECO:0000256" key="1">
    <source>
        <dbReference type="ARBA" id="ARBA00022679"/>
    </source>
</evidence>
<dbReference type="OrthoDB" id="9790577at2"/>
<feature type="transmembrane region" description="Helical" evidence="3">
    <location>
        <begin position="154"/>
        <end position="180"/>
    </location>
</feature>
<dbReference type="Proteomes" id="UP000866496">
    <property type="component" value="Unassembled WGS sequence"/>
</dbReference>
<dbReference type="RefSeq" id="WP_010947813.1">
    <property type="nucleotide sequence ID" value="NZ_BBUG01000033.1"/>
</dbReference>
<feature type="transmembrane region" description="Helical" evidence="3">
    <location>
        <begin position="81"/>
        <end position="104"/>
    </location>
</feature>
<accession>A0A133WX58</accession>
<evidence type="ECO:0000313" key="5">
    <source>
        <dbReference type="EMBL" id="PPK30098.1"/>
    </source>
</evidence>
<dbReference type="GO" id="GO:0016780">
    <property type="term" value="F:phosphotransferase activity, for other substituted phosphate groups"/>
    <property type="evidence" value="ECO:0007669"/>
    <property type="project" value="InterPro"/>
</dbReference>
<dbReference type="InterPro" id="IPR048254">
    <property type="entry name" value="CDP_ALCOHOL_P_TRANSF_CS"/>
</dbReference>
<sequence length="195" mass="21928">MIEQHLRPLYQRLCVNPITPVLIERVTPNQVTFFSGVLGLLVIPALWLNLPYLAISLLLLSGYCDTLDGTIARLTNHSSDWGSVLDIMTDRVVEVGVVFALWAINPNERGLGSLLMMASILLCITSFLVVGIFKTNDSEKSFHYSPGLIERAEAFVFFIAMMLWPNHFLSLAMIFSLLVIGTAMHRLYEFHKQSI</sequence>
<evidence type="ECO:0000256" key="3">
    <source>
        <dbReference type="SAM" id="Phobius"/>
    </source>
</evidence>
<dbReference type="InterPro" id="IPR000462">
    <property type="entry name" value="CDP-OH_P_trans"/>
</dbReference>